<keyword evidence="5 7" id="KW-0378">Hydrolase</keyword>
<evidence type="ECO:0000256" key="1">
    <source>
        <dbReference type="ARBA" id="ARBA00002663"/>
    </source>
</evidence>
<sequence length="114" mass="13749">MFNYLFPKNKRLLYSINFQNVFDKPCQKYHTLEASILGRNNKLGYPRLGISISRKNIKYAHHRNLIKRLVRETFRLLQYKLPSMDFIVIAQKNISHISNKCIIDILNHLWAYYY</sequence>
<proteinExistence type="inferred from homology"/>
<dbReference type="InterPro" id="IPR020568">
    <property type="entry name" value="Ribosomal_Su5_D2-typ_SF"/>
</dbReference>
<keyword evidence="6 7" id="KW-0694">RNA-binding</keyword>
<evidence type="ECO:0000256" key="6">
    <source>
        <dbReference type="ARBA" id="ARBA00022884"/>
    </source>
</evidence>
<dbReference type="InterPro" id="IPR000100">
    <property type="entry name" value="RNase_P"/>
</dbReference>
<dbReference type="SUPFAM" id="SSF54211">
    <property type="entry name" value="Ribosomal protein S5 domain 2-like"/>
    <property type="match status" value="1"/>
</dbReference>
<dbReference type="Proteomes" id="UP000502958">
    <property type="component" value="Chromosome"/>
</dbReference>
<evidence type="ECO:0000256" key="5">
    <source>
        <dbReference type="ARBA" id="ARBA00022801"/>
    </source>
</evidence>
<dbReference type="HAMAP" id="MF_00227">
    <property type="entry name" value="RNase_P"/>
    <property type="match status" value="1"/>
</dbReference>
<gene>
    <name evidence="7 9" type="primary">rnpA</name>
    <name evidence="9" type="ORF">GUU85_00070</name>
</gene>
<dbReference type="PANTHER" id="PTHR33992">
    <property type="entry name" value="RIBONUCLEASE P PROTEIN COMPONENT"/>
    <property type="match status" value="1"/>
</dbReference>
<dbReference type="RefSeq" id="WP_163118832.1">
    <property type="nucleotide sequence ID" value="NZ_CP047588.1"/>
</dbReference>
<dbReference type="GO" id="GO:0042781">
    <property type="term" value="F:3'-tRNA processing endoribonuclease activity"/>
    <property type="evidence" value="ECO:0007669"/>
    <property type="project" value="TreeGrafter"/>
</dbReference>
<dbReference type="PANTHER" id="PTHR33992:SF1">
    <property type="entry name" value="RIBONUCLEASE P PROTEIN COMPONENT"/>
    <property type="match status" value="1"/>
</dbReference>
<dbReference type="EMBL" id="CP047588">
    <property type="protein sequence ID" value="QIE01783.1"/>
    <property type="molecule type" value="Genomic_DNA"/>
</dbReference>
<dbReference type="InterPro" id="IPR020539">
    <property type="entry name" value="RNase_P_CS"/>
</dbReference>
<evidence type="ECO:0000256" key="8">
    <source>
        <dbReference type="NCBIfam" id="TIGR00188"/>
    </source>
</evidence>
<evidence type="ECO:0000313" key="10">
    <source>
        <dbReference type="Proteomes" id="UP000502958"/>
    </source>
</evidence>
<dbReference type="GO" id="GO:0001682">
    <property type="term" value="P:tRNA 5'-leader removal"/>
    <property type="evidence" value="ECO:0007669"/>
    <property type="project" value="UniProtKB-UniRule"/>
</dbReference>
<dbReference type="Gene3D" id="3.30.230.10">
    <property type="match status" value="1"/>
</dbReference>
<dbReference type="GO" id="GO:0030677">
    <property type="term" value="C:ribonuclease P complex"/>
    <property type="evidence" value="ECO:0007669"/>
    <property type="project" value="TreeGrafter"/>
</dbReference>
<comment type="subunit">
    <text evidence="7">Consists of a catalytic RNA component (M1 or rnpB) and a protein subunit.</text>
</comment>
<dbReference type="EC" id="3.1.26.5" evidence="7 8"/>
<comment type="function">
    <text evidence="1 7">RNaseP catalyzes the removal of the 5'-leader sequence from pre-tRNA to produce the mature 5'-terminus. It can also cleave other RNA substrates such as 4.5S RNA. The protein component plays an auxiliary but essential role in vivo by binding to the 5'-leader sequence and broadening the substrate specificity of the ribozyme.</text>
</comment>
<dbReference type="GO" id="GO:0000049">
    <property type="term" value="F:tRNA binding"/>
    <property type="evidence" value="ECO:0007669"/>
    <property type="project" value="UniProtKB-UniRule"/>
</dbReference>
<evidence type="ECO:0000256" key="7">
    <source>
        <dbReference type="HAMAP-Rule" id="MF_00227"/>
    </source>
</evidence>
<evidence type="ECO:0000313" key="9">
    <source>
        <dbReference type="EMBL" id="QIE01783.1"/>
    </source>
</evidence>
<keyword evidence="3 7" id="KW-0540">Nuclease</keyword>
<evidence type="ECO:0000256" key="4">
    <source>
        <dbReference type="ARBA" id="ARBA00022759"/>
    </source>
</evidence>
<dbReference type="AlphaFoldDB" id="A0A6C1F5N5"/>
<dbReference type="Pfam" id="PF00825">
    <property type="entry name" value="Ribonuclease_P"/>
    <property type="match status" value="1"/>
</dbReference>
<dbReference type="InterPro" id="IPR014721">
    <property type="entry name" value="Ribsml_uS5_D2-typ_fold_subgr"/>
</dbReference>
<name>A0A6C1F5N5_BUCUN</name>
<evidence type="ECO:0000256" key="2">
    <source>
        <dbReference type="ARBA" id="ARBA00022694"/>
    </source>
</evidence>
<protein>
    <recommendedName>
        <fullName evidence="7 8">Ribonuclease P protein component</fullName>
        <shortName evidence="7">RNase P protein</shortName>
        <shortName evidence="7">RNaseP protein</shortName>
        <ecNumber evidence="7 8">3.1.26.5</ecNumber>
    </recommendedName>
    <alternativeName>
        <fullName evidence="7">Protein C5</fullName>
    </alternativeName>
</protein>
<evidence type="ECO:0000256" key="3">
    <source>
        <dbReference type="ARBA" id="ARBA00022722"/>
    </source>
</evidence>
<dbReference type="GO" id="GO:0004526">
    <property type="term" value="F:ribonuclease P activity"/>
    <property type="evidence" value="ECO:0007669"/>
    <property type="project" value="UniProtKB-UniRule"/>
</dbReference>
<accession>A0A6C1F5N5</accession>
<keyword evidence="2 7" id="KW-0819">tRNA processing</keyword>
<reference evidence="9 10" key="1">
    <citation type="submission" date="2020-01" db="EMBL/GenBank/DDBJ databases">
        <title>Complete genome of Buchnera aphidicola isolated from Chaitophorus populeti.</title>
        <authorList>
            <person name="Park J."/>
            <person name="Xi H."/>
        </authorList>
    </citation>
    <scope>NUCLEOTIDE SEQUENCE [LARGE SCALE GENOMIC DNA]</scope>
    <source>
        <strain evidence="9 10">UsonBac</strain>
    </source>
</reference>
<dbReference type="NCBIfam" id="TIGR00188">
    <property type="entry name" value="rnpA"/>
    <property type="match status" value="1"/>
</dbReference>
<dbReference type="PROSITE" id="PS00648">
    <property type="entry name" value="RIBONUCLEASE_P"/>
    <property type="match status" value="1"/>
</dbReference>
<organism evidence="9 10">
    <name type="scientific">Buchnera aphidicola subsp. Uroleucon sonchi</name>
    <dbReference type="NCBI Taxonomy" id="118118"/>
    <lineage>
        <taxon>Bacteria</taxon>
        <taxon>Pseudomonadati</taxon>
        <taxon>Pseudomonadota</taxon>
        <taxon>Gammaproteobacteria</taxon>
        <taxon>Enterobacterales</taxon>
        <taxon>Erwiniaceae</taxon>
        <taxon>Buchnera</taxon>
    </lineage>
</organism>
<comment type="catalytic activity">
    <reaction evidence="7">
        <text>Endonucleolytic cleavage of RNA, removing 5'-extranucleotides from tRNA precursor.</text>
        <dbReference type="EC" id="3.1.26.5"/>
    </reaction>
</comment>
<keyword evidence="4 7" id="KW-0255">Endonuclease</keyword>
<comment type="similarity">
    <text evidence="7">Belongs to the RnpA family.</text>
</comment>